<protein>
    <recommendedName>
        <fullName evidence="5">Transmembrane protein</fullName>
    </recommendedName>
</protein>
<evidence type="ECO:0000313" key="3">
    <source>
        <dbReference type="EMBL" id="KAJ8756195.1"/>
    </source>
</evidence>
<gene>
    <name evidence="3" type="ORF">K2173_024742</name>
</gene>
<organism evidence="3 4">
    <name type="scientific">Erythroxylum novogranatense</name>
    <dbReference type="NCBI Taxonomy" id="1862640"/>
    <lineage>
        <taxon>Eukaryota</taxon>
        <taxon>Viridiplantae</taxon>
        <taxon>Streptophyta</taxon>
        <taxon>Embryophyta</taxon>
        <taxon>Tracheophyta</taxon>
        <taxon>Spermatophyta</taxon>
        <taxon>Magnoliopsida</taxon>
        <taxon>eudicotyledons</taxon>
        <taxon>Gunneridae</taxon>
        <taxon>Pentapetalae</taxon>
        <taxon>rosids</taxon>
        <taxon>fabids</taxon>
        <taxon>Malpighiales</taxon>
        <taxon>Erythroxylaceae</taxon>
        <taxon>Erythroxylum</taxon>
    </lineage>
</organism>
<sequence>MERSNKLGSSSPTVVKPSSLSVPKASKANPPRKKILAERNESHETHQQENPDVDTRSSLSAEFGEDDENAPVDDMSSRPYDPLTNKYLCPRPTFLRYKPNRRREIFVQKKDELEEANERVSNGEIGSFESKESMNVYGDVSSYRGSLDNSYAEEEVSEESGDSDASDDEFEDVEIEKGWNFKGVLKFLLMVAVFVMSTSYISSMNSPTPSRVVRVVSGFKDGYHMVYDHVHGFVKDLEVSDYFFNGREGNFLVFADHEGNREEDAIENVMVGGVDNSGKLNEMTGTDEFEESVECRGIVSQEIKEHEDGEVVDNLGDITEKFEESGATILGMAKTEKLADKCELESEFPVTEAVQAFETPFMVDGVISEGPESSFTDTHESENEVASELAATGSITNECKDYEFQIDEAEGSQEKRLTKAVIGFSILCSIIPLLALLVFYFKRKRHAVDDEATPVLGPVMSEKGISLSEHVKEDHRQNEHPLSMPISRSLINSMEEDSKEMSQVRAPSVQLLGELEVEEMSSTLWSHPMKNRMIESEVSSYSVSLEKQMGSKAQQLVPAHDLKDFSEISTTHSPSQGRITNKDKKVKKQVCRNHVVFFSFRKTVMQFIYLRGMLVLFMSSMQLSLNLNVGRLIASDKTSTISRNRISSIKVVYSSLSRSGFDC</sequence>
<keyword evidence="4" id="KW-1185">Reference proteome</keyword>
<keyword evidence="2" id="KW-1133">Transmembrane helix</keyword>
<proteinExistence type="predicted"/>
<evidence type="ECO:0000313" key="4">
    <source>
        <dbReference type="Proteomes" id="UP001159364"/>
    </source>
</evidence>
<evidence type="ECO:0008006" key="5">
    <source>
        <dbReference type="Google" id="ProtNLM"/>
    </source>
</evidence>
<feature type="transmembrane region" description="Helical" evidence="2">
    <location>
        <begin position="608"/>
        <end position="625"/>
    </location>
</feature>
<dbReference type="PANTHER" id="PTHR34775:SF6">
    <property type="entry name" value="TRANSMEMBRANE PROTEIN"/>
    <property type="match status" value="1"/>
</dbReference>
<feature type="region of interest" description="Disordered" evidence="1">
    <location>
        <begin position="1"/>
        <end position="88"/>
    </location>
</feature>
<feature type="compositionally biased region" description="Acidic residues" evidence="1">
    <location>
        <begin position="151"/>
        <end position="169"/>
    </location>
</feature>
<dbReference type="EMBL" id="JAIWQS010000009">
    <property type="protein sequence ID" value="KAJ8756195.1"/>
    <property type="molecule type" value="Genomic_DNA"/>
</dbReference>
<keyword evidence="2" id="KW-0472">Membrane</keyword>
<dbReference type="PANTHER" id="PTHR34775">
    <property type="entry name" value="TRANSMEMBRANE PROTEIN"/>
    <property type="match status" value="1"/>
</dbReference>
<name>A0AAV8SWA5_9ROSI</name>
<feature type="transmembrane region" description="Helical" evidence="2">
    <location>
        <begin position="420"/>
        <end position="441"/>
    </location>
</feature>
<feature type="compositionally biased region" description="Polar residues" evidence="1">
    <location>
        <begin position="1"/>
        <end position="21"/>
    </location>
</feature>
<evidence type="ECO:0000256" key="2">
    <source>
        <dbReference type="SAM" id="Phobius"/>
    </source>
</evidence>
<accession>A0AAV8SWA5</accession>
<dbReference type="Proteomes" id="UP001159364">
    <property type="component" value="Linkage Group LG09"/>
</dbReference>
<evidence type="ECO:0000256" key="1">
    <source>
        <dbReference type="SAM" id="MobiDB-lite"/>
    </source>
</evidence>
<comment type="caution">
    <text evidence="3">The sequence shown here is derived from an EMBL/GenBank/DDBJ whole genome shotgun (WGS) entry which is preliminary data.</text>
</comment>
<feature type="region of interest" description="Disordered" evidence="1">
    <location>
        <begin position="148"/>
        <end position="169"/>
    </location>
</feature>
<feature type="compositionally biased region" description="Basic and acidic residues" evidence="1">
    <location>
        <begin position="35"/>
        <end position="55"/>
    </location>
</feature>
<reference evidence="3 4" key="1">
    <citation type="submission" date="2021-09" db="EMBL/GenBank/DDBJ databases">
        <title>Genomic insights and catalytic innovation underlie evolution of tropane alkaloids biosynthesis.</title>
        <authorList>
            <person name="Wang Y.-J."/>
            <person name="Tian T."/>
            <person name="Huang J.-P."/>
            <person name="Huang S.-X."/>
        </authorList>
    </citation>
    <scope>NUCLEOTIDE SEQUENCE [LARGE SCALE GENOMIC DNA]</scope>
    <source>
        <strain evidence="3">KIB-2018</strain>
        <tissue evidence="3">Leaf</tissue>
    </source>
</reference>
<dbReference type="AlphaFoldDB" id="A0AAV8SWA5"/>
<keyword evidence="2" id="KW-0812">Transmembrane</keyword>